<dbReference type="Pfam" id="PF12802">
    <property type="entry name" value="MarR_2"/>
    <property type="match status" value="1"/>
</dbReference>
<organism evidence="2 3">
    <name type="scientific">Lichenicola cladoniae</name>
    <dbReference type="NCBI Taxonomy" id="1484109"/>
    <lineage>
        <taxon>Bacteria</taxon>
        <taxon>Pseudomonadati</taxon>
        <taxon>Pseudomonadota</taxon>
        <taxon>Alphaproteobacteria</taxon>
        <taxon>Acetobacterales</taxon>
        <taxon>Acetobacteraceae</taxon>
        <taxon>Lichenicola</taxon>
    </lineage>
</organism>
<dbReference type="EMBL" id="CP053708">
    <property type="protein sequence ID" value="QKE92474.1"/>
    <property type="molecule type" value="Genomic_DNA"/>
</dbReference>
<dbReference type="InterPro" id="IPR000835">
    <property type="entry name" value="HTH_MarR-typ"/>
</dbReference>
<dbReference type="AlphaFoldDB" id="A0A6M8HV42"/>
<dbReference type="PRINTS" id="PR00598">
    <property type="entry name" value="HTHMARR"/>
</dbReference>
<dbReference type="KEGG" id="lck:HN018_06270"/>
<name>A0A6M8HV42_9PROT</name>
<dbReference type="InterPro" id="IPR036388">
    <property type="entry name" value="WH-like_DNA-bd_sf"/>
</dbReference>
<sequence>MLRRINKLMLARVEARFADGDFGFTPWLALKHLHDGVVATAGELAREIQMTTGATTRLIDGLEALDLVVRDRGSADRRVVRLTLTEAGTAKYLDRISVLVTAWNEILVDFERDEVDQLVQLLTKLMHSFERHALPQTELQPEQAE</sequence>
<accession>A0A6M8HV42</accession>
<protein>
    <submittedName>
        <fullName evidence="2">Winged helix-turn-helix transcriptional regulator</fullName>
    </submittedName>
</protein>
<dbReference type="SMART" id="SM00347">
    <property type="entry name" value="HTH_MARR"/>
    <property type="match status" value="1"/>
</dbReference>
<dbReference type="PANTHER" id="PTHR33164:SF43">
    <property type="entry name" value="HTH-TYPE TRANSCRIPTIONAL REPRESSOR YETL"/>
    <property type="match status" value="1"/>
</dbReference>
<dbReference type="GO" id="GO:0003700">
    <property type="term" value="F:DNA-binding transcription factor activity"/>
    <property type="evidence" value="ECO:0007669"/>
    <property type="project" value="InterPro"/>
</dbReference>
<evidence type="ECO:0000313" key="2">
    <source>
        <dbReference type="EMBL" id="QKE92474.1"/>
    </source>
</evidence>
<reference evidence="2 3" key="1">
    <citation type="journal article" date="2014" name="World J. Microbiol. Biotechnol.">
        <title>Biodiversity and physiological characteristics of Antarctic and Arctic lichens-associated bacteria.</title>
        <authorList>
            <person name="Lee Y.M."/>
            <person name="Kim E.H."/>
            <person name="Lee H.K."/>
            <person name="Hong S.G."/>
        </authorList>
    </citation>
    <scope>NUCLEOTIDE SEQUENCE [LARGE SCALE GENOMIC DNA]</scope>
    <source>
        <strain evidence="2 3">PAMC 26569</strain>
    </source>
</reference>
<dbReference type="GO" id="GO:0006950">
    <property type="term" value="P:response to stress"/>
    <property type="evidence" value="ECO:0007669"/>
    <property type="project" value="TreeGrafter"/>
</dbReference>
<dbReference type="Gene3D" id="1.10.10.10">
    <property type="entry name" value="Winged helix-like DNA-binding domain superfamily/Winged helix DNA-binding domain"/>
    <property type="match status" value="1"/>
</dbReference>
<dbReference type="InterPro" id="IPR036390">
    <property type="entry name" value="WH_DNA-bd_sf"/>
</dbReference>
<keyword evidence="3" id="KW-1185">Reference proteome</keyword>
<evidence type="ECO:0000313" key="3">
    <source>
        <dbReference type="Proteomes" id="UP000500767"/>
    </source>
</evidence>
<dbReference type="Proteomes" id="UP000500767">
    <property type="component" value="Chromosome"/>
</dbReference>
<dbReference type="InterPro" id="IPR039422">
    <property type="entry name" value="MarR/SlyA-like"/>
</dbReference>
<gene>
    <name evidence="2" type="ORF">HN018_06270</name>
</gene>
<dbReference type="SUPFAM" id="SSF46785">
    <property type="entry name" value="Winged helix' DNA-binding domain"/>
    <property type="match status" value="1"/>
</dbReference>
<dbReference type="PANTHER" id="PTHR33164">
    <property type="entry name" value="TRANSCRIPTIONAL REGULATOR, MARR FAMILY"/>
    <property type="match status" value="1"/>
</dbReference>
<proteinExistence type="predicted"/>
<dbReference type="PROSITE" id="PS50995">
    <property type="entry name" value="HTH_MARR_2"/>
    <property type="match status" value="1"/>
</dbReference>
<feature type="domain" description="HTH marR-type" evidence="1">
    <location>
        <begin position="1"/>
        <end position="127"/>
    </location>
</feature>
<evidence type="ECO:0000259" key="1">
    <source>
        <dbReference type="PROSITE" id="PS50995"/>
    </source>
</evidence>